<gene>
    <name evidence="4" type="ORF">HG536_0F03640</name>
</gene>
<feature type="compositionally biased region" description="Basic and acidic residues" evidence="1">
    <location>
        <begin position="178"/>
        <end position="240"/>
    </location>
</feature>
<name>A0A7G3ZKK3_9SACH</name>
<evidence type="ECO:0008006" key="6">
    <source>
        <dbReference type="Google" id="ProtNLM"/>
    </source>
</evidence>
<evidence type="ECO:0000259" key="3">
    <source>
        <dbReference type="Pfam" id="PF26242"/>
    </source>
</evidence>
<feature type="compositionally biased region" description="Basic residues" evidence="1">
    <location>
        <begin position="27"/>
        <end position="36"/>
    </location>
</feature>
<organism evidence="4 5">
    <name type="scientific">Torulaspora globosa</name>
    <dbReference type="NCBI Taxonomy" id="48254"/>
    <lineage>
        <taxon>Eukaryota</taxon>
        <taxon>Fungi</taxon>
        <taxon>Dikarya</taxon>
        <taxon>Ascomycota</taxon>
        <taxon>Saccharomycotina</taxon>
        <taxon>Saccharomycetes</taxon>
        <taxon>Saccharomycetales</taxon>
        <taxon>Saccharomycetaceae</taxon>
        <taxon>Torulaspora</taxon>
    </lineage>
</organism>
<reference evidence="4 5" key="1">
    <citation type="submission" date="2020-06" db="EMBL/GenBank/DDBJ databases">
        <title>The yeast mating-type switching endonuclease HO is a domesticated member of an unorthodox homing genetic element family.</title>
        <authorList>
            <person name="Coughlan A.Y."/>
            <person name="Lombardi L."/>
            <person name="Braun-Galleani S."/>
            <person name="Martos A.R."/>
            <person name="Galeote V."/>
            <person name="Bigey F."/>
            <person name="Dequin S."/>
            <person name="Byrne K.P."/>
            <person name="Wolfe K.H."/>
        </authorList>
    </citation>
    <scope>NUCLEOTIDE SEQUENCE [LARGE SCALE GENOMIC DNA]</scope>
    <source>
        <strain evidence="4 5">CBS764</strain>
    </source>
</reference>
<feature type="region of interest" description="Disordered" evidence="1">
    <location>
        <begin position="1"/>
        <end position="68"/>
    </location>
</feature>
<feature type="compositionally biased region" description="Basic and acidic residues" evidence="1">
    <location>
        <begin position="344"/>
        <end position="406"/>
    </location>
</feature>
<feature type="region of interest" description="Disordered" evidence="1">
    <location>
        <begin position="326"/>
        <end position="425"/>
    </location>
</feature>
<evidence type="ECO:0000313" key="4">
    <source>
        <dbReference type="EMBL" id="QLL34039.1"/>
    </source>
</evidence>
<dbReference type="Pfam" id="PF24707">
    <property type="entry name" value="Swc3"/>
    <property type="match status" value="1"/>
</dbReference>
<dbReference type="PANTHER" id="PTHR28108">
    <property type="entry name" value="SWR1-COMPLEX PROTEIN 3"/>
    <property type="match status" value="1"/>
</dbReference>
<feature type="domain" description="SWR1-complex protein 3" evidence="2">
    <location>
        <begin position="64"/>
        <end position="173"/>
    </location>
</feature>
<dbReference type="Proteomes" id="UP000515788">
    <property type="component" value="Chromosome 6"/>
</dbReference>
<dbReference type="AlphaFoldDB" id="A0A7G3ZKK3"/>
<evidence type="ECO:0000259" key="2">
    <source>
        <dbReference type="Pfam" id="PF24707"/>
    </source>
</evidence>
<dbReference type="GeneID" id="59327254"/>
<feature type="compositionally biased region" description="Pro residues" evidence="1">
    <location>
        <begin position="328"/>
        <end position="339"/>
    </location>
</feature>
<sequence length="606" mass="69230">MPAVLRSRIKAEDEGETEPKSSSPKAFGRRIKRRKRNSTDSENGEISGSDGYLEHSHGPVGNSRPFEMVGGVPSSLGVPEYSSTLTHPLSVKDSAVLYYSLVNSRKTWVRGEMFELYFTKAAKPVKDSAGATEAPAQAATIQMRDKMQKLCDCTMLGGPHTFPVRLFILKDEEMEKKWHDEQDMRKKEREEARRKVKEEKQRLAEMKKEMQQKKKQEREKLLQLRKENKAKGRVEQEVVKQRRKNDVKKQNEHQNLKRAGSIVSNSSTRRSPAPSSQSVTNPKMIANLNLMAQKDRKLNTLMGIVANGDATLEQVEEFKKFIEIAKNMPPPPGWTPPPQAVQQTERKDAHPSASNVEDRSSNKDEAATILSKDPEKERADEEDIKPTVKGEFKHSEGTAIKKEANSRRKKGDNSIQQAGNNSDEKSMHLTAFQQKYVHGAQIILEYTEYTTPRYLLPKNAIIEFVEDDGSFLLSWIIVHNDADIKRHRSKRIRELSKSLKSEEEKEELAKNYDVYSERGCPTPLYSPMTVKFTGIHPKFARILLNSVDPAEKVRKAMTTIMEIGTRLSGYNLWYQLDAYDDKDLAEKLRVKLNEHEEESKGRKHRQ</sequence>
<dbReference type="InterPro" id="IPR058986">
    <property type="entry name" value="Swc3_C"/>
</dbReference>
<feature type="region of interest" description="Disordered" evidence="1">
    <location>
        <begin position="178"/>
        <end position="282"/>
    </location>
</feature>
<feature type="domain" description="Swc3 C-terminal" evidence="3">
    <location>
        <begin position="425"/>
        <end position="596"/>
    </location>
</feature>
<evidence type="ECO:0000313" key="5">
    <source>
        <dbReference type="Proteomes" id="UP000515788"/>
    </source>
</evidence>
<dbReference type="KEGG" id="tgb:HG536_0F03640"/>
<dbReference type="RefSeq" id="XP_037140713.1">
    <property type="nucleotide sequence ID" value="XM_037284817.1"/>
</dbReference>
<dbReference type="GO" id="GO:0000812">
    <property type="term" value="C:Swr1 complex"/>
    <property type="evidence" value="ECO:0007669"/>
    <property type="project" value="InterPro"/>
</dbReference>
<dbReference type="OrthoDB" id="4097064at2759"/>
<protein>
    <recommendedName>
        <fullName evidence="6">SWR1-complex protein 3</fullName>
    </recommendedName>
</protein>
<dbReference type="InterPro" id="IPR057558">
    <property type="entry name" value="Swc3_dom"/>
</dbReference>
<dbReference type="Pfam" id="PF26242">
    <property type="entry name" value="Swc3_C"/>
    <property type="match status" value="1"/>
</dbReference>
<dbReference type="InterPro" id="IPR037651">
    <property type="entry name" value="Swc3"/>
</dbReference>
<dbReference type="GO" id="GO:0140849">
    <property type="term" value="F:ATP-dependent H2AZ histone chaperone activity"/>
    <property type="evidence" value="ECO:0007669"/>
    <property type="project" value="InterPro"/>
</dbReference>
<dbReference type="PANTHER" id="PTHR28108:SF1">
    <property type="entry name" value="SWR1-COMPLEX PROTEIN 3"/>
    <property type="match status" value="1"/>
</dbReference>
<proteinExistence type="predicted"/>
<dbReference type="EMBL" id="CP059251">
    <property type="protein sequence ID" value="QLL34039.1"/>
    <property type="molecule type" value="Genomic_DNA"/>
</dbReference>
<keyword evidence="5" id="KW-1185">Reference proteome</keyword>
<accession>A0A7G3ZKK3</accession>
<evidence type="ECO:0000256" key="1">
    <source>
        <dbReference type="SAM" id="MobiDB-lite"/>
    </source>
</evidence>
<feature type="compositionally biased region" description="Polar residues" evidence="1">
    <location>
        <begin position="262"/>
        <end position="281"/>
    </location>
</feature>